<dbReference type="RefSeq" id="WP_204824593.1">
    <property type="nucleotide sequence ID" value="NZ_JBHUGF010000010.1"/>
</dbReference>
<dbReference type="EMBL" id="JBHUGF010000010">
    <property type="protein sequence ID" value="MFD1990941.1"/>
    <property type="molecule type" value="Genomic_DNA"/>
</dbReference>
<dbReference type="InterPro" id="IPR001647">
    <property type="entry name" value="HTH_TetR"/>
</dbReference>
<dbReference type="PANTHER" id="PTHR30055:SF146">
    <property type="entry name" value="HTH-TYPE TRANSCRIPTIONAL DUAL REGULATOR CECR"/>
    <property type="match status" value="1"/>
</dbReference>
<organism evidence="4 5">
    <name type="scientific">Paenibacillus nicotianae</name>
    <dbReference type="NCBI Taxonomy" id="1526551"/>
    <lineage>
        <taxon>Bacteria</taxon>
        <taxon>Bacillati</taxon>
        <taxon>Bacillota</taxon>
        <taxon>Bacilli</taxon>
        <taxon>Bacillales</taxon>
        <taxon>Paenibacillaceae</taxon>
        <taxon>Paenibacillus</taxon>
    </lineage>
</organism>
<dbReference type="PRINTS" id="PR00455">
    <property type="entry name" value="HTHTETR"/>
</dbReference>
<keyword evidence="5" id="KW-1185">Reference proteome</keyword>
<sequence length="210" mass="23790">MNTIENKKIRKGSLDKRTKIIAAARELFLTEGFNQASVDAIAHRAGVSKRTVYDYYGDKQHLLLTVMEETSSTVLNMIEQAISDHLLEFDDLEQALILFCEQIVVFANGSSDYKALIRLTMVEVANLPESFYEDMDRATEEGIIKRFIAFGENKLLNIPDPHMAAKHFVALTILLVFNQPKPENLDQEQVKHIITEGVRVFLRAYAPMGS</sequence>
<dbReference type="Proteomes" id="UP001597403">
    <property type="component" value="Unassembled WGS sequence"/>
</dbReference>
<dbReference type="InterPro" id="IPR009057">
    <property type="entry name" value="Homeodomain-like_sf"/>
</dbReference>
<evidence type="ECO:0000259" key="3">
    <source>
        <dbReference type="PROSITE" id="PS50977"/>
    </source>
</evidence>
<dbReference type="SUPFAM" id="SSF46689">
    <property type="entry name" value="Homeodomain-like"/>
    <property type="match status" value="1"/>
</dbReference>
<gene>
    <name evidence="4" type="ORF">ACFSGI_13285</name>
</gene>
<keyword evidence="1 2" id="KW-0238">DNA-binding</keyword>
<dbReference type="PROSITE" id="PS50977">
    <property type="entry name" value="HTH_TETR_2"/>
    <property type="match status" value="1"/>
</dbReference>
<dbReference type="InterPro" id="IPR050109">
    <property type="entry name" value="HTH-type_TetR-like_transc_reg"/>
</dbReference>
<dbReference type="Gene3D" id="1.10.357.10">
    <property type="entry name" value="Tetracycline Repressor, domain 2"/>
    <property type="match status" value="1"/>
</dbReference>
<feature type="DNA-binding region" description="H-T-H motif" evidence="2">
    <location>
        <begin position="37"/>
        <end position="56"/>
    </location>
</feature>
<dbReference type="PANTHER" id="PTHR30055">
    <property type="entry name" value="HTH-TYPE TRANSCRIPTIONAL REGULATOR RUTR"/>
    <property type="match status" value="1"/>
</dbReference>
<name>A0ABW4UWR8_9BACL</name>
<comment type="caution">
    <text evidence="4">The sequence shown here is derived from an EMBL/GenBank/DDBJ whole genome shotgun (WGS) entry which is preliminary data.</text>
</comment>
<reference evidence="5" key="1">
    <citation type="journal article" date="2019" name="Int. J. Syst. Evol. Microbiol.">
        <title>The Global Catalogue of Microorganisms (GCM) 10K type strain sequencing project: providing services to taxonomists for standard genome sequencing and annotation.</title>
        <authorList>
            <consortium name="The Broad Institute Genomics Platform"/>
            <consortium name="The Broad Institute Genome Sequencing Center for Infectious Disease"/>
            <person name="Wu L."/>
            <person name="Ma J."/>
        </authorList>
    </citation>
    <scope>NUCLEOTIDE SEQUENCE [LARGE SCALE GENOMIC DNA]</scope>
    <source>
        <strain evidence="5">CGMCC 1.15067</strain>
    </source>
</reference>
<dbReference type="Pfam" id="PF14246">
    <property type="entry name" value="TetR_C_7"/>
    <property type="match status" value="1"/>
</dbReference>
<protein>
    <submittedName>
        <fullName evidence="4">TetR/AcrR family transcriptional regulator</fullName>
    </submittedName>
</protein>
<evidence type="ECO:0000313" key="5">
    <source>
        <dbReference type="Proteomes" id="UP001597403"/>
    </source>
</evidence>
<evidence type="ECO:0000256" key="1">
    <source>
        <dbReference type="ARBA" id="ARBA00023125"/>
    </source>
</evidence>
<feature type="domain" description="HTH tetR-type" evidence="3">
    <location>
        <begin position="14"/>
        <end position="74"/>
    </location>
</feature>
<accession>A0ABW4UWR8</accession>
<evidence type="ECO:0000313" key="4">
    <source>
        <dbReference type="EMBL" id="MFD1990941.1"/>
    </source>
</evidence>
<evidence type="ECO:0000256" key="2">
    <source>
        <dbReference type="PROSITE-ProRule" id="PRU00335"/>
    </source>
</evidence>
<proteinExistence type="predicted"/>
<dbReference type="Pfam" id="PF00440">
    <property type="entry name" value="TetR_N"/>
    <property type="match status" value="1"/>
</dbReference>
<dbReference type="InterPro" id="IPR039536">
    <property type="entry name" value="TetR_C_Proteobacteria"/>
</dbReference>